<reference evidence="1 2" key="1">
    <citation type="submission" date="2024-11" db="EMBL/GenBank/DDBJ databases">
        <authorList>
            <person name="Heng Y.C."/>
            <person name="Lim A.C.H."/>
            <person name="Lee J.K.Y."/>
            <person name="Kittelmann S."/>
        </authorList>
    </citation>
    <scope>NUCLEOTIDE SEQUENCE [LARGE SCALE GENOMIC DNA]</scope>
    <source>
        <strain evidence="1 2">WILCCON 0202</strain>
    </source>
</reference>
<accession>A0ABW8TNG6</accession>
<name>A0ABW8TNG6_9CLOT</name>
<dbReference type="Proteomes" id="UP001623661">
    <property type="component" value="Unassembled WGS sequence"/>
</dbReference>
<protein>
    <submittedName>
        <fullName evidence="1">Uncharacterized protein</fullName>
    </submittedName>
</protein>
<evidence type="ECO:0000313" key="2">
    <source>
        <dbReference type="Proteomes" id="UP001623661"/>
    </source>
</evidence>
<organism evidence="1 2">
    <name type="scientific">Candidatus Clostridium radicumherbarum</name>
    <dbReference type="NCBI Taxonomy" id="3381662"/>
    <lineage>
        <taxon>Bacteria</taxon>
        <taxon>Bacillati</taxon>
        <taxon>Bacillota</taxon>
        <taxon>Clostridia</taxon>
        <taxon>Eubacteriales</taxon>
        <taxon>Clostridiaceae</taxon>
        <taxon>Clostridium</taxon>
    </lineage>
</organism>
<keyword evidence="2" id="KW-1185">Reference proteome</keyword>
<dbReference type="EMBL" id="JBJHZY010000001">
    <property type="protein sequence ID" value="MFL0267247.1"/>
    <property type="molecule type" value="Genomic_DNA"/>
</dbReference>
<evidence type="ECO:0000313" key="1">
    <source>
        <dbReference type="EMBL" id="MFL0267247.1"/>
    </source>
</evidence>
<sequence>MKILATPIDMVCWFEKSGLPHPVRFKLLADDESQVVIKVDKVKFIDKEKIAGNEMLIFKCESVFGNQQKIFELKYELRTCKWILWKI</sequence>
<dbReference type="RefSeq" id="WP_406763854.1">
    <property type="nucleotide sequence ID" value="NZ_JBJHZY010000001.1"/>
</dbReference>
<comment type="caution">
    <text evidence="1">The sequence shown here is derived from an EMBL/GenBank/DDBJ whole genome shotgun (WGS) entry which is preliminary data.</text>
</comment>
<proteinExistence type="predicted"/>
<gene>
    <name evidence="1" type="ORF">ACJDUH_03945</name>
</gene>